<name>A8P7Y7_COPC7</name>
<gene>
    <name evidence="2" type="ORF">CC1G_06669</name>
</gene>
<dbReference type="InParanoid" id="A8P7Y7"/>
<proteinExistence type="predicted"/>
<protein>
    <submittedName>
        <fullName evidence="2">Uncharacterized protein</fullName>
    </submittedName>
</protein>
<dbReference type="AlphaFoldDB" id="A8P7Y7"/>
<keyword evidence="3" id="KW-1185">Reference proteome</keyword>
<organism evidence="2 3">
    <name type="scientific">Coprinopsis cinerea (strain Okayama-7 / 130 / ATCC MYA-4618 / FGSC 9003)</name>
    <name type="common">Inky cap fungus</name>
    <name type="synonym">Hormographiella aspergillata</name>
    <dbReference type="NCBI Taxonomy" id="240176"/>
    <lineage>
        <taxon>Eukaryota</taxon>
        <taxon>Fungi</taxon>
        <taxon>Dikarya</taxon>
        <taxon>Basidiomycota</taxon>
        <taxon>Agaricomycotina</taxon>
        <taxon>Agaricomycetes</taxon>
        <taxon>Agaricomycetidae</taxon>
        <taxon>Agaricales</taxon>
        <taxon>Agaricineae</taxon>
        <taxon>Psathyrellaceae</taxon>
        <taxon>Coprinopsis</taxon>
    </lineage>
</organism>
<comment type="caution">
    <text evidence="2">The sequence shown here is derived from an EMBL/GenBank/DDBJ whole genome shotgun (WGS) entry which is preliminary data.</text>
</comment>
<dbReference type="HOGENOM" id="CLU_2483284_0_0_1"/>
<feature type="region of interest" description="Disordered" evidence="1">
    <location>
        <begin position="1"/>
        <end position="50"/>
    </location>
</feature>
<evidence type="ECO:0000313" key="2">
    <source>
        <dbReference type="EMBL" id="EAU82359.2"/>
    </source>
</evidence>
<dbReference type="RefSeq" id="XP_001839456.2">
    <property type="nucleotide sequence ID" value="XM_001839404.2"/>
</dbReference>
<dbReference type="GeneID" id="6016070"/>
<evidence type="ECO:0000256" key="1">
    <source>
        <dbReference type="SAM" id="MobiDB-lite"/>
    </source>
</evidence>
<evidence type="ECO:0000313" key="3">
    <source>
        <dbReference type="Proteomes" id="UP000001861"/>
    </source>
</evidence>
<dbReference type="Proteomes" id="UP000001861">
    <property type="component" value="Unassembled WGS sequence"/>
</dbReference>
<sequence>MYAPSPALESGPVSQLPRALTAGEGPSLDIAPTTLQTSGAATSGVPTLTEMDGANQSVRAWGGRSQDGVPAQLMSSAAYDEAFDEHN</sequence>
<dbReference type="VEuPathDB" id="FungiDB:CC1G_06669"/>
<dbReference type="EMBL" id="AACS02000005">
    <property type="protein sequence ID" value="EAU82359.2"/>
    <property type="molecule type" value="Genomic_DNA"/>
</dbReference>
<dbReference type="KEGG" id="cci:CC1G_06669"/>
<accession>A8P7Y7</accession>
<reference evidence="2 3" key="1">
    <citation type="journal article" date="2010" name="Proc. Natl. Acad. Sci. U.S.A.">
        <title>Insights into evolution of multicellular fungi from the assembled chromosomes of the mushroom Coprinopsis cinerea (Coprinus cinereus).</title>
        <authorList>
            <person name="Stajich J.E."/>
            <person name="Wilke S.K."/>
            <person name="Ahren D."/>
            <person name="Au C.H."/>
            <person name="Birren B.W."/>
            <person name="Borodovsky M."/>
            <person name="Burns C."/>
            <person name="Canback B."/>
            <person name="Casselton L.A."/>
            <person name="Cheng C.K."/>
            <person name="Deng J."/>
            <person name="Dietrich F.S."/>
            <person name="Fargo D.C."/>
            <person name="Farman M.L."/>
            <person name="Gathman A.C."/>
            <person name="Goldberg J."/>
            <person name="Guigo R."/>
            <person name="Hoegger P.J."/>
            <person name="Hooker J.B."/>
            <person name="Huggins A."/>
            <person name="James T.Y."/>
            <person name="Kamada T."/>
            <person name="Kilaru S."/>
            <person name="Kodira C."/>
            <person name="Kues U."/>
            <person name="Kupfer D."/>
            <person name="Kwan H.S."/>
            <person name="Lomsadze A."/>
            <person name="Li W."/>
            <person name="Lilly W.W."/>
            <person name="Ma L.J."/>
            <person name="Mackey A.J."/>
            <person name="Manning G."/>
            <person name="Martin F."/>
            <person name="Muraguchi H."/>
            <person name="Natvig D.O."/>
            <person name="Palmerini H."/>
            <person name="Ramesh M.A."/>
            <person name="Rehmeyer C.J."/>
            <person name="Roe B.A."/>
            <person name="Shenoy N."/>
            <person name="Stanke M."/>
            <person name="Ter-Hovhannisyan V."/>
            <person name="Tunlid A."/>
            <person name="Velagapudi R."/>
            <person name="Vision T.J."/>
            <person name="Zeng Q."/>
            <person name="Zolan M.E."/>
            <person name="Pukkila P.J."/>
        </authorList>
    </citation>
    <scope>NUCLEOTIDE SEQUENCE [LARGE SCALE GENOMIC DNA]</scope>
    <source>
        <strain evidence="3">Okayama-7 / 130 / ATCC MYA-4618 / FGSC 9003</strain>
    </source>
</reference>
<feature type="compositionally biased region" description="Polar residues" evidence="1">
    <location>
        <begin position="33"/>
        <end position="46"/>
    </location>
</feature>